<dbReference type="EMBL" id="WNKQ01000004">
    <property type="protein sequence ID" value="KAF5852119.1"/>
    <property type="molecule type" value="Genomic_DNA"/>
</dbReference>
<name>A0A8H6DY16_COCSA</name>
<sequence length="190" mass="19933">MTCWLRPEGVRDGIWRLVRLLGDGSSDGDAAAGAGCGVGVPAGESDGDNNELISMVKGVGGVGVRRAVCLWIQYFCFYRREVQGLPGIESLVMDGMGGAQTGGAGSTVGEGDGREEGPANGVGEKAYSLMDQKKRCLGASDELGPATNQVVMQQPFGAARRQLAMAEAAHTAAGVLRVTRLAFRRQFVRK</sequence>
<evidence type="ECO:0000313" key="3">
    <source>
        <dbReference type="Proteomes" id="UP000624244"/>
    </source>
</evidence>
<protein>
    <submittedName>
        <fullName evidence="2">Uncharacterized protein</fullName>
    </submittedName>
</protein>
<evidence type="ECO:0000313" key="2">
    <source>
        <dbReference type="EMBL" id="KAF5852119.1"/>
    </source>
</evidence>
<feature type="compositionally biased region" description="Gly residues" evidence="1">
    <location>
        <begin position="101"/>
        <end position="110"/>
    </location>
</feature>
<feature type="region of interest" description="Disordered" evidence="1">
    <location>
        <begin position="101"/>
        <end position="120"/>
    </location>
</feature>
<proteinExistence type="predicted"/>
<comment type="caution">
    <text evidence="2">The sequence shown here is derived from an EMBL/GenBank/DDBJ whole genome shotgun (WGS) entry which is preliminary data.</text>
</comment>
<evidence type="ECO:0000256" key="1">
    <source>
        <dbReference type="SAM" id="MobiDB-lite"/>
    </source>
</evidence>
<accession>A0A8H6DY16</accession>
<dbReference type="Proteomes" id="UP000624244">
    <property type="component" value="Unassembled WGS sequence"/>
</dbReference>
<gene>
    <name evidence="2" type="ORF">GGP41_000868</name>
</gene>
<dbReference type="AlphaFoldDB" id="A0A8H6DY16"/>
<organism evidence="2 3">
    <name type="scientific">Cochliobolus sativus</name>
    <name type="common">Common root rot and spot blotch fungus</name>
    <name type="synonym">Bipolaris sorokiniana</name>
    <dbReference type="NCBI Taxonomy" id="45130"/>
    <lineage>
        <taxon>Eukaryota</taxon>
        <taxon>Fungi</taxon>
        <taxon>Dikarya</taxon>
        <taxon>Ascomycota</taxon>
        <taxon>Pezizomycotina</taxon>
        <taxon>Dothideomycetes</taxon>
        <taxon>Pleosporomycetidae</taxon>
        <taxon>Pleosporales</taxon>
        <taxon>Pleosporineae</taxon>
        <taxon>Pleosporaceae</taxon>
        <taxon>Bipolaris</taxon>
    </lineage>
</organism>
<reference evidence="2" key="1">
    <citation type="submission" date="2019-11" db="EMBL/GenBank/DDBJ databases">
        <title>Bipolaris sorokiniana Genome sequencing.</title>
        <authorList>
            <person name="Wang H."/>
        </authorList>
    </citation>
    <scope>NUCLEOTIDE SEQUENCE</scope>
</reference>